<name>A0A6J7UMW2_9ZZZZ</name>
<dbReference type="EMBL" id="CAFBQU010000023">
    <property type="protein sequence ID" value="CAB5065718.1"/>
    <property type="molecule type" value="Genomic_DNA"/>
</dbReference>
<dbReference type="PANTHER" id="PTHR43679:SF2">
    <property type="entry name" value="OCTANOYL-[GCVH]:PROTEIN N-OCTANOYLTRANSFERASE"/>
    <property type="match status" value="1"/>
</dbReference>
<feature type="domain" description="BPL/LPL catalytic" evidence="1">
    <location>
        <begin position="19"/>
        <end position="216"/>
    </location>
</feature>
<dbReference type="AlphaFoldDB" id="A0A6J7UMW2"/>
<protein>
    <submittedName>
        <fullName evidence="3">Unannotated protein</fullName>
    </submittedName>
</protein>
<dbReference type="InterPro" id="IPR045864">
    <property type="entry name" value="aa-tRNA-synth_II/BPL/LPL"/>
</dbReference>
<evidence type="ECO:0000259" key="1">
    <source>
        <dbReference type="PROSITE" id="PS51733"/>
    </source>
</evidence>
<dbReference type="Pfam" id="PF21948">
    <property type="entry name" value="LplA-B_cat"/>
    <property type="match status" value="1"/>
</dbReference>
<dbReference type="InterPro" id="IPR004143">
    <property type="entry name" value="BPL_LPL_catalytic"/>
</dbReference>
<accession>A0A6J7UMW2</accession>
<proteinExistence type="predicted"/>
<dbReference type="SUPFAM" id="SSF55681">
    <property type="entry name" value="Class II aaRS and biotin synthetases"/>
    <property type="match status" value="1"/>
</dbReference>
<evidence type="ECO:0000313" key="3">
    <source>
        <dbReference type="EMBL" id="CAB5065718.1"/>
    </source>
</evidence>
<dbReference type="InterPro" id="IPR050664">
    <property type="entry name" value="Octanoyltrans_LipM/LipL"/>
</dbReference>
<gene>
    <name evidence="2" type="ORF">UFOPK4098_00748</name>
    <name evidence="3" type="ORF">UFOPK4347_01001</name>
</gene>
<dbReference type="PROSITE" id="PS51733">
    <property type="entry name" value="BPL_LPL_CATALYTIC"/>
    <property type="match status" value="1"/>
</dbReference>
<sequence length="216" mass="23727">MPLLHKREGTAEELHHTVLPVERGVWLLTPTRPAIVLGSSQKENDVDHEFCAANGIDVVRRRSGGGAVYVHPVESLWIDVVVPRGDALWNDDIGKSMWWIGDWWVGLLASAGMASTKVHRGAFERNEWSDMVCFAGRGSGEVFPDGPDAHGKIVGISQRRTRDYARFQCIAYFHWDAALHAAMLPGLANNLDRIAALATPVPATLRAADLAFPSKV</sequence>
<evidence type="ECO:0000313" key="2">
    <source>
        <dbReference type="EMBL" id="CAB5019095.1"/>
    </source>
</evidence>
<dbReference type="Gene3D" id="3.30.930.10">
    <property type="entry name" value="Bira Bifunctional Protein, Domain 2"/>
    <property type="match status" value="1"/>
</dbReference>
<organism evidence="3">
    <name type="scientific">freshwater metagenome</name>
    <dbReference type="NCBI Taxonomy" id="449393"/>
    <lineage>
        <taxon>unclassified sequences</taxon>
        <taxon>metagenomes</taxon>
        <taxon>ecological metagenomes</taxon>
    </lineage>
</organism>
<dbReference type="EMBL" id="CAFBPN010000032">
    <property type="protein sequence ID" value="CAB5019095.1"/>
    <property type="molecule type" value="Genomic_DNA"/>
</dbReference>
<dbReference type="PANTHER" id="PTHR43679">
    <property type="entry name" value="OCTANOYLTRANSFERASE LIPM-RELATED"/>
    <property type="match status" value="1"/>
</dbReference>
<reference evidence="3" key="1">
    <citation type="submission" date="2020-05" db="EMBL/GenBank/DDBJ databases">
        <authorList>
            <person name="Chiriac C."/>
            <person name="Salcher M."/>
            <person name="Ghai R."/>
            <person name="Kavagutti S V."/>
        </authorList>
    </citation>
    <scope>NUCLEOTIDE SEQUENCE</scope>
</reference>